<evidence type="ECO:0000259" key="8">
    <source>
        <dbReference type="Pfam" id="PF01643"/>
    </source>
</evidence>
<feature type="domain" description="Acyl-ACP thioesterase N-terminal hotdog" evidence="8">
    <location>
        <begin position="7"/>
        <end position="134"/>
    </location>
</feature>
<evidence type="ECO:0000256" key="6">
    <source>
        <dbReference type="ARBA" id="ARBA00023098"/>
    </source>
</evidence>
<dbReference type="Pfam" id="PF20791">
    <property type="entry name" value="Acyl-ACP_TE_C"/>
    <property type="match status" value="1"/>
</dbReference>
<keyword evidence="2" id="KW-0444">Lipid biosynthesis</keyword>
<accession>A0A9W6B1H0</accession>
<organism evidence="10 11">
    <name type="scientific">Philodulcilactobacillus myokoensis</name>
    <dbReference type="NCBI Taxonomy" id="2929573"/>
    <lineage>
        <taxon>Bacteria</taxon>
        <taxon>Bacillati</taxon>
        <taxon>Bacillota</taxon>
        <taxon>Bacilli</taxon>
        <taxon>Lactobacillales</taxon>
        <taxon>Lactobacillaceae</taxon>
        <taxon>Philodulcilactobacillus</taxon>
    </lineage>
</organism>
<dbReference type="SUPFAM" id="SSF54637">
    <property type="entry name" value="Thioesterase/thiol ester dehydrase-isomerase"/>
    <property type="match status" value="2"/>
</dbReference>
<keyword evidence="11" id="KW-1185">Reference proteome</keyword>
<dbReference type="EMBL" id="BRPL01000002">
    <property type="protein sequence ID" value="GLB47155.1"/>
    <property type="molecule type" value="Genomic_DNA"/>
</dbReference>
<evidence type="ECO:0000256" key="2">
    <source>
        <dbReference type="ARBA" id="ARBA00022516"/>
    </source>
</evidence>
<dbReference type="PANTHER" id="PTHR31727">
    <property type="entry name" value="OLEOYL-ACYL CARRIER PROTEIN THIOESTERASE 1, CHLOROPLASTIC"/>
    <property type="match status" value="1"/>
</dbReference>
<evidence type="ECO:0000256" key="7">
    <source>
        <dbReference type="ARBA" id="ARBA00023160"/>
    </source>
</evidence>
<dbReference type="CDD" id="cd00586">
    <property type="entry name" value="4HBT"/>
    <property type="match status" value="2"/>
</dbReference>
<evidence type="ECO:0000259" key="9">
    <source>
        <dbReference type="Pfam" id="PF20791"/>
    </source>
</evidence>
<dbReference type="GO" id="GO:0000036">
    <property type="term" value="F:acyl carrier activity"/>
    <property type="evidence" value="ECO:0007669"/>
    <property type="project" value="TreeGrafter"/>
</dbReference>
<dbReference type="Gene3D" id="3.10.129.10">
    <property type="entry name" value="Hotdog Thioesterase"/>
    <property type="match status" value="1"/>
</dbReference>
<comment type="similarity">
    <text evidence="1">Belongs to the acyl-ACP thioesterase family.</text>
</comment>
<keyword evidence="6" id="KW-0443">Lipid metabolism</keyword>
<reference evidence="10" key="2">
    <citation type="journal article" date="2023" name="PLoS ONE">
        <title>Philodulcilactobacillus myokoensis gen. nov., sp. nov., a fructophilic, acidophilic, and agar-phobic lactic acid bacterium isolated from fermented vegetable extracts.</title>
        <authorList>
            <person name="Kouya T."/>
            <person name="Ishiyama Y."/>
            <person name="Ohashi S."/>
            <person name="Kumakubo R."/>
            <person name="Yamazaki T."/>
            <person name="Otaki T."/>
        </authorList>
    </citation>
    <scope>NUCLEOTIDE SEQUENCE</scope>
    <source>
        <strain evidence="10">WR16-4</strain>
    </source>
</reference>
<sequence length="253" mass="29515">MEQSKIEFSEKHRVTYYETNGQNKATLAMIINMAILASEDQNNALLASNKVRDDLNASWVVIQYSIDINKLPRTDENVVLKTRASSYNKFFASREFWINDLNGNSYVHISSNWVTMNLKTRKMVLIPKPLVEAYGFRHVDEIPHLKRPKRINDDADKFYQKDYHVRYNDIDMNGHVNNSHYLNWIVDSLPASFLSAYNPTHIDLRFKNEVRYGQNVESKVSIKNLNQTKAKTRHEIISNDYLAVVANCVWKKN</sequence>
<dbReference type="GO" id="GO:0016297">
    <property type="term" value="F:fatty acyl-[ACP] hydrolase activity"/>
    <property type="evidence" value="ECO:0007669"/>
    <property type="project" value="InterPro"/>
</dbReference>
<dbReference type="InterPro" id="IPR049427">
    <property type="entry name" value="Acyl-ACP_TE_C"/>
</dbReference>
<evidence type="ECO:0000256" key="4">
    <source>
        <dbReference type="ARBA" id="ARBA00022832"/>
    </source>
</evidence>
<dbReference type="Pfam" id="PF01643">
    <property type="entry name" value="Acyl-ACP_TE"/>
    <property type="match status" value="1"/>
</dbReference>
<evidence type="ECO:0000256" key="3">
    <source>
        <dbReference type="ARBA" id="ARBA00022801"/>
    </source>
</evidence>
<dbReference type="InterPro" id="IPR002864">
    <property type="entry name" value="Acyl-ACP_thioesterase_NHD"/>
</dbReference>
<dbReference type="AlphaFoldDB" id="A0A9W6B1H0"/>
<evidence type="ECO:0000256" key="1">
    <source>
        <dbReference type="ARBA" id="ARBA00006500"/>
    </source>
</evidence>
<dbReference type="InterPro" id="IPR029069">
    <property type="entry name" value="HotDog_dom_sf"/>
</dbReference>
<dbReference type="RefSeq" id="WP_286136612.1">
    <property type="nucleotide sequence ID" value="NZ_BRPL01000002.1"/>
</dbReference>
<keyword evidence="7" id="KW-0275">Fatty acid biosynthesis</keyword>
<reference evidence="10" key="1">
    <citation type="submission" date="2022-07" db="EMBL/GenBank/DDBJ databases">
        <authorList>
            <person name="Kouya T."/>
            <person name="Ishiyama Y."/>
        </authorList>
    </citation>
    <scope>NUCLEOTIDE SEQUENCE</scope>
    <source>
        <strain evidence="10">WR16-4</strain>
    </source>
</reference>
<comment type="caution">
    <text evidence="10">The sequence shown here is derived from an EMBL/GenBank/DDBJ whole genome shotgun (WGS) entry which is preliminary data.</text>
</comment>
<protein>
    <submittedName>
        <fullName evidence="10">Acyl-ACP thioesterase</fullName>
    </submittedName>
</protein>
<keyword evidence="5" id="KW-0809">Transit peptide</keyword>
<keyword evidence="4" id="KW-0276">Fatty acid metabolism</keyword>
<keyword evidence="3" id="KW-0378">Hydrolase</keyword>
<proteinExistence type="inferred from homology"/>
<dbReference type="PANTHER" id="PTHR31727:SF6">
    <property type="entry name" value="OLEOYL-ACYL CARRIER PROTEIN THIOESTERASE 1, CHLOROPLASTIC"/>
    <property type="match status" value="1"/>
</dbReference>
<dbReference type="InterPro" id="IPR045023">
    <property type="entry name" value="FATA/B"/>
</dbReference>
<evidence type="ECO:0000256" key="5">
    <source>
        <dbReference type="ARBA" id="ARBA00022946"/>
    </source>
</evidence>
<dbReference type="Proteomes" id="UP001144204">
    <property type="component" value="Unassembled WGS sequence"/>
</dbReference>
<name>A0A9W6B1H0_9LACO</name>
<evidence type="ECO:0000313" key="10">
    <source>
        <dbReference type="EMBL" id="GLB47155.1"/>
    </source>
</evidence>
<feature type="domain" description="Acyl-ACP thioesterase-like C-terminal" evidence="9">
    <location>
        <begin position="155"/>
        <end position="252"/>
    </location>
</feature>
<evidence type="ECO:0000313" key="11">
    <source>
        <dbReference type="Proteomes" id="UP001144204"/>
    </source>
</evidence>
<gene>
    <name evidence="10" type="ORF">WR164_11340</name>
</gene>